<comment type="domain">
    <text evidence="5">The Q motif is unique to and characteristic of the DEAD box family of RNA helicases and controls ATP binding and hydrolysis.</text>
</comment>
<dbReference type="InterPro" id="IPR027417">
    <property type="entry name" value="P-loop_NTPase"/>
</dbReference>
<dbReference type="Pfam" id="PF00270">
    <property type="entry name" value="DEAD"/>
    <property type="match status" value="1"/>
</dbReference>
<dbReference type="EC" id="3.6.4.13" evidence="5"/>
<comment type="caution">
    <text evidence="9">The sequence shown here is derived from an EMBL/GenBank/DDBJ whole genome shotgun (WGS) entry which is preliminary data.</text>
</comment>
<evidence type="ECO:0000259" key="7">
    <source>
        <dbReference type="PROSITE" id="PS51192"/>
    </source>
</evidence>
<keyword evidence="1 5" id="KW-0547">Nucleotide-binding</keyword>
<dbReference type="EMBL" id="LJSK01000160">
    <property type="protein sequence ID" value="KPI85873.1"/>
    <property type="molecule type" value="Genomic_DNA"/>
</dbReference>
<dbReference type="SUPFAM" id="SSF52540">
    <property type="entry name" value="P-loop containing nucleoside triphosphate hydrolases"/>
    <property type="match status" value="2"/>
</dbReference>
<keyword evidence="3 5" id="KW-0067">ATP-binding</keyword>
<comment type="similarity">
    <text evidence="5">Belongs to the DEAD box helicase family.</text>
</comment>
<dbReference type="Proteomes" id="UP000038009">
    <property type="component" value="Unassembled WGS sequence"/>
</dbReference>
<dbReference type="PROSITE" id="PS51192">
    <property type="entry name" value="HELICASE_ATP_BIND_1"/>
    <property type="match status" value="1"/>
</dbReference>
<dbReference type="VEuPathDB" id="TriTrypDB:Lsey_0160_0070"/>
<evidence type="ECO:0000313" key="10">
    <source>
        <dbReference type="Proteomes" id="UP000038009"/>
    </source>
</evidence>
<dbReference type="OrthoDB" id="10256233at2759"/>
<evidence type="ECO:0000259" key="8">
    <source>
        <dbReference type="PROSITE" id="PS51194"/>
    </source>
</evidence>
<keyword evidence="5 9" id="KW-0347">Helicase</keyword>
<evidence type="ECO:0000256" key="5">
    <source>
        <dbReference type="RuleBase" id="RU365068"/>
    </source>
</evidence>
<dbReference type="InterPro" id="IPR014001">
    <property type="entry name" value="Helicase_ATP-bd"/>
</dbReference>
<feature type="compositionally biased region" description="Polar residues" evidence="6">
    <location>
        <begin position="555"/>
        <end position="569"/>
    </location>
</feature>
<evidence type="ECO:0000256" key="3">
    <source>
        <dbReference type="ARBA" id="ARBA00022840"/>
    </source>
</evidence>
<comment type="function">
    <text evidence="5">RNA helicase.</text>
</comment>
<feature type="domain" description="Helicase ATP-binding" evidence="7">
    <location>
        <begin position="131"/>
        <end position="350"/>
    </location>
</feature>
<protein>
    <recommendedName>
        <fullName evidence="5">ATP-dependent RNA helicase</fullName>
        <ecNumber evidence="5">3.6.4.13</ecNumber>
    </recommendedName>
</protein>
<evidence type="ECO:0000256" key="6">
    <source>
        <dbReference type="SAM" id="MobiDB-lite"/>
    </source>
</evidence>
<organism evidence="9 10">
    <name type="scientific">Leptomonas seymouri</name>
    <dbReference type="NCBI Taxonomy" id="5684"/>
    <lineage>
        <taxon>Eukaryota</taxon>
        <taxon>Discoba</taxon>
        <taxon>Euglenozoa</taxon>
        <taxon>Kinetoplastea</taxon>
        <taxon>Metakinetoplastina</taxon>
        <taxon>Trypanosomatida</taxon>
        <taxon>Trypanosomatidae</taxon>
        <taxon>Leishmaniinae</taxon>
        <taxon>Leptomonas</taxon>
    </lineage>
</organism>
<keyword evidence="2 5" id="KW-0378">Hydrolase</keyword>
<sequence>MLRKSSVRLWRPERRLPRRFRDVPDEFTALRTADSRPMLFTPKCPTPLRDVTHLNDVLLDNTAVSEHNFDDIAQRPIALLAPDRMGLPPQLVSYLMHHFLDSNRSLSATQESFTAGAPSFKGLTVAQARILQHMFANQDVAVCAPTGTGKTFALCLGVIARLMRDGPMKLLSTLILVNSDYLCWQVEKWLRDMWWHPNDDRLVFAATSNLSEEHVYRRLTKELVRDANQPSKVVGTVENRPYILVTTPGVLWKFYQRRRLAIEKREAYKNKKGYSFSLTPVLSTVDLIVVDEVDEVMPSTQPNAPGNRLLKELAKHTKYQAPVQMIFTSATLAGSTVNHIRRYMKKNLLADRTARVFEGARESSTRLAAVSSTISRAAVPENIRHFFYTADTSMEQRQCLAKVMAATCPSFQTLKPTESTLSEPDGSETGTAAAAVEHRDAILLVLPDSANVGRFVSNVLLPSQDDALRLLGTSHNPLCARYVLERLDCTMEEEQHRRRRAETRSFIQRTVRSVETLKDDEMKLTNLGTTAFPRFERDIRGCQPDDSPAKGTSGGSTENLPSGSRDSAQLSKVADEINRATTKSSVTRSSAVAHPPPRRSFITCNCSNVRGLDLPHLTHVVILAQPTSSLEYAHWCGRVGRFGQPGVSITFMARSATRRMHQYCDSLGVTFRVEKRYTAVDVNAERLLGGADPV</sequence>
<evidence type="ECO:0000256" key="4">
    <source>
        <dbReference type="ARBA" id="ARBA00022884"/>
    </source>
</evidence>
<gene>
    <name evidence="9" type="ORF">ABL78_5054</name>
</gene>
<proteinExistence type="inferred from homology"/>
<feature type="domain" description="Helicase C-terminal" evidence="8">
    <location>
        <begin position="483"/>
        <end position="688"/>
    </location>
</feature>
<reference evidence="9 10" key="1">
    <citation type="journal article" date="2015" name="PLoS Pathog.">
        <title>Leptomonas seymouri: Adaptations to the Dixenous Life Cycle Analyzed by Genome Sequencing, Transcriptome Profiling and Co-infection with Leishmania donovani.</title>
        <authorList>
            <person name="Kraeva N."/>
            <person name="Butenko A."/>
            <person name="Hlavacova J."/>
            <person name="Kostygov A."/>
            <person name="Myskova J."/>
            <person name="Grybchuk D."/>
            <person name="Lestinova T."/>
            <person name="Votypka J."/>
            <person name="Volf P."/>
            <person name="Opperdoes F."/>
            <person name="Flegontov P."/>
            <person name="Lukes J."/>
            <person name="Yurchenko V."/>
        </authorList>
    </citation>
    <scope>NUCLEOTIDE SEQUENCE [LARGE SCALE GENOMIC DNA]</scope>
    <source>
        <strain evidence="9 10">ATCC 30220</strain>
    </source>
</reference>
<dbReference type="GO" id="GO:0003723">
    <property type="term" value="F:RNA binding"/>
    <property type="evidence" value="ECO:0007669"/>
    <property type="project" value="UniProtKB-UniRule"/>
</dbReference>
<evidence type="ECO:0000313" key="9">
    <source>
        <dbReference type="EMBL" id="KPI85873.1"/>
    </source>
</evidence>
<dbReference type="InterPro" id="IPR001650">
    <property type="entry name" value="Helicase_C-like"/>
</dbReference>
<dbReference type="SMART" id="SM00487">
    <property type="entry name" value="DEXDc"/>
    <property type="match status" value="1"/>
</dbReference>
<comment type="catalytic activity">
    <reaction evidence="5">
        <text>ATP + H2O = ADP + phosphate + H(+)</text>
        <dbReference type="Rhea" id="RHEA:13065"/>
        <dbReference type="ChEBI" id="CHEBI:15377"/>
        <dbReference type="ChEBI" id="CHEBI:15378"/>
        <dbReference type="ChEBI" id="CHEBI:30616"/>
        <dbReference type="ChEBI" id="CHEBI:43474"/>
        <dbReference type="ChEBI" id="CHEBI:456216"/>
        <dbReference type="EC" id="3.6.4.13"/>
    </reaction>
</comment>
<dbReference type="GO" id="GO:0003724">
    <property type="term" value="F:RNA helicase activity"/>
    <property type="evidence" value="ECO:0007669"/>
    <property type="project" value="UniProtKB-EC"/>
</dbReference>
<evidence type="ECO:0000256" key="1">
    <source>
        <dbReference type="ARBA" id="ARBA00022741"/>
    </source>
</evidence>
<dbReference type="OMA" id="NHIRRYM"/>
<dbReference type="AlphaFoldDB" id="A0A0N1I401"/>
<dbReference type="GO" id="GO:0005524">
    <property type="term" value="F:ATP binding"/>
    <property type="evidence" value="ECO:0007669"/>
    <property type="project" value="UniProtKB-UniRule"/>
</dbReference>
<dbReference type="GO" id="GO:0016787">
    <property type="term" value="F:hydrolase activity"/>
    <property type="evidence" value="ECO:0007669"/>
    <property type="project" value="UniProtKB-KW"/>
</dbReference>
<evidence type="ECO:0000256" key="2">
    <source>
        <dbReference type="ARBA" id="ARBA00022801"/>
    </source>
</evidence>
<feature type="region of interest" description="Disordered" evidence="6">
    <location>
        <begin position="537"/>
        <end position="569"/>
    </location>
</feature>
<dbReference type="InterPro" id="IPR011545">
    <property type="entry name" value="DEAD/DEAH_box_helicase_dom"/>
</dbReference>
<keyword evidence="10" id="KW-1185">Reference proteome</keyword>
<dbReference type="PANTHER" id="PTHR24031">
    <property type="entry name" value="RNA HELICASE"/>
    <property type="match status" value="1"/>
</dbReference>
<dbReference type="Gene3D" id="3.40.50.300">
    <property type="entry name" value="P-loop containing nucleotide triphosphate hydrolases"/>
    <property type="match status" value="2"/>
</dbReference>
<keyword evidence="4 5" id="KW-0694">RNA-binding</keyword>
<dbReference type="PROSITE" id="PS51194">
    <property type="entry name" value="HELICASE_CTER"/>
    <property type="match status" value="1"/>
</dbReference>
<accession>A0A0N1I401</accession>
<name>A0A0N1I401_LEPSE</name>